<organism evidence="1 2">
    <name type="scientific">Flagellimonas hadalis</name>
    <dbReference type="NCBI Taxonomy" id="2597517"/>
    <lineage>
        <taxon>Bacteria</taxon>
        <taxon>Pseudomonadati</taxon>
        <taxon>Bacteroidota</taxon>
        <taxon>Flavobacteriia</taxon>
        <taxon>Flavobacteriales</taxon>
        <taxon>Flavobacteriaceae</taxon>
        <taxon>Flagellimonas</taxon>
    </lineage>
</organism>
<evidence type="ECO:0000313" key="1">
    <source>
        <dbReference type="EMBL" id="KAB5490031.1"/>
    </source>
</evidence>
<dbReference type="OrthoDB" id="848221at2"/>
<keyword evidence="2" id="KW-1185">Reference proteome</keyword>
<sequence length="298" mass="34377">MPFEISSNMKRFPTIILILAFCKIGYCQSKQVVGEVRNFESNEPLPYVNVGIANKTVGTVSNENGFFKLDLNERTSPRDTVIFSYIGFKTEKYLVSDLSNQKRAILLHPQNTALDEVIVTSKKIELKHRKIGRTSKGLGLMHSNFYSYHEKDIDDRLSKERGMKFKIRKNCHIQDLNFNITSNDFKSLKFRVNFYKIENGFPTELVVEKNIVFEIKDNFLGWFKVDLEPYSIYLKEEVGEIAVTIQWVESEKADTKSKYFAISTASSPTHTAYFREKAMDSWTKGGQSLSFYLNALCE</sequence>
<proteinExistence type="predicted"/>
<dbReference type="Pfam" id="PF13715">
    <property type="entry name" value="CarbopepD_reg_2"/>
    <property type="match status" value="1"/>
</dbReference>
<dbReference type="EMBL" id="VNIK02000003">
    <property type="protein sequence ID" value="KAB5490031.1"/>
    <property type="molecule type" value="Genomic_DNA"/>
</dbReference>
<gene>
    <name evidence="1" type="ORF">FOT42_006680</name>
</gene>
<name>A0A5N5IQD3_9FLAO</name>
<dbReference type="AlphaFoldDB" id="A0A5N5IQD3"/>
<evidence type="ECO:0000313" key="2">
    <source>
        <dbReference type="Proteomes" id="UP000319204"/>
    </source>
</evidence>
<dbReference type="GO" id="GO:0004180">
    <property type="term" value="F:carboxypeptidase activity"/>
    <property type="evidence" value="ECO:0007669"/>
    <property type="project" value="UniProtKB-KW"/>
</dbReference>
<dbReference type="Proteomes" id="UP000319204">
    <property type="component" value="Unassembled WGS sequence"/>
</dbReference>
<accession>A0A5N5IQD3</accession>
<dbReference type="SUPFAM" id="SSF49464">
    <property type="entry name" value="Carboxypeptidase regulatory domain-like"/>
    <property type="match status" value="1"/>
</dbReference>
<comment type="caution">
    <text evidence="1">The sequence shown here is derived from an EMBL/GenBank/DDBJ whole genome shotgun (WGS) entry which is preliminary data.</text>
</comment>
<dbReference type="InterPro" id="IPR008969">
    <property type="entry name" value="CarboxyPept-like_regulatory"/>
</dbReference>
<protein>
    <submittedName>
        <fullName evidence="1">Carboxypeptidase-like regulatory domain-containing protein</fullName>
    </submittedName>
</protein>
<reference evidence="1" key="1">
    <citation type="submission" date="2019-10" db="EMBL/GenBank/DDBJ databases">
        <title>Muricauda hadale sp. nov., a piezophilic bacterium isolated from hadopelagic water of the Mariana Trench.</title>
        <authorList>
            <person name="Wei Y."/>
        </authorList>
    </citation>
    <scope>NUCLEOTIDE SEQUENCE [LARGE SCALE GENOMIC DNA]</scope>
    <source>
        <strain evidence="1">MT-229</strain>
    </source>
</reference>